<protein>
    <submittedName>
        <fullName evidence="6">ABC transporter ATP-binding protein</fullName>
    </submittedName>
</protein>
<dbReference type="InterPro" id="IPR027417">
    <property type="entry name" value="P-loop_NTPase"/>
</dbReference>
<evidence type="ECO:0000313" key="7">
    <source>
        <dbReference type="Proteomes" id="UP001320768"/>
    </source>
</evidence>
<dbReference type="Proteomes" id="UP001320768">
    <property type="component" value="Unassembled WGS sequence"/>
</dbReference>
<organism evidence="6 7">
    <name type="scientific">Candidatus Synchoanobacter obligatus</name>
    <dbReference type="NCBI Taxonomy" id="2919597"/>
    <lineage>
        <taxon>Bacteria</taxon>
        <taxon>Pseudomonadati</taxon>
        <taxon>Pseudomonadota</taxon>
        <taxon>Gammaproteobacteria</taxon>
        <taxon>Candidatus Comchoanobacterales</taxon>
        <taxon>Candidatus Comchoanobacteraceae</taxon>
        <taxon>Candidatus Synchoanobacter</taxon>
    </lineage>
</organism>
<dbReference type="Pfam" id="PF00005">
    <property type="entry name" value="ABC_tran"/>
    <property type="match status" value="1"/>
</dbReference>
<keyword evidence="2" id="KW-0813">Transport</keyword>
<keyword evidence="7" id="KW-1185">Reference proteome</keyword>
<keyword evidence="3" id="KW-0547">Nucleotide-binding</keyword>
<dbReference type="SUPFAM" id="SSF52540">
    <property type="entry name" value="P-loop containing nucleoside triphosphate hydrolases"/>
    <property type="match status" value="1"/>
</dbReference>
<evidence type="ECO:0000256" key="2">
    <source>
        <dbReference type="ARBA" id="ARBA00022448"/>
    </source>
</evidence>
<gene>
    <name evidence="6" type="ORF">MKS91_00625</name>
</gene>
<proteinExistence type="inferred from homology"/>
<comment type="caution">
    <text evidence="6">The sequence shown here is derived from an EMBL/GenBank/DDBJ whole genome shotgun (WGS) entry which is preliminary data.</text>
</comment>
<feature type="domain" description="ABC transporter" evidence="5">
    <location>
        <begin position="4"/>
        <end position="214"/>
    </location>
</feature>
<dbReference type="PROSITE" id="PS50893">
    <property type="entry name" value="ABC_TRANSPORTER_2"/>
    <property type="match status" value="1"/>
</dbReference>
<sequence length="216" mass="23854">MSVITVHQLSKSVHSGDSAIDIMNCQALQVAEHEHLAITGPSGSGKTTLLNMISGIDVPTHGHVTVLGQNISQLTEEQRVAFRDQYVGLIFQDFCLFSGLTALENVALFKPDHSTLDECYKMLDAVGMSQRYDVEVRHLSGGEKQRVGIARAMVKKPKILLADEPTAQLDTKTAQSVMDLLFHLRQTQAMTMVMITHDIRVAERCDRMVSMESLSS</sequence>
<dbReference type="SMART" id="SM00382">
    <property type="entry name" value="AAA"/>
    <property type="match status" value="1"/>
</dbReference>
<name>A0ABT1L4B8_9GAMM</name>
<evidence type="ECO:0000313" key="6">
    <source>
        <dbReference type="EMBL" id="MCP8351801.1"/>
    </source>
</evidence>
<dbReference type="InterPro" id="IPR003439">
    <property type="entry name" value="ABC_transporter-like_ATP-bd"/>
</dbReference>
<dbReference type="CDD" id="cd03255">
    <property type="entry name" value="ABC_MJ0796_LolCDE_FtsE"/>
    <property type="match status" value="1"/>
</dbReference>
<dbReference type="Gene3D" id="3.40.50.300">
    <property type="entry name" value="P-loop containing nucleotide triphosphate hydrolases"/>
    <property type="match status" value="1"/>
</dbReference>
<evidence type="ECO:0000256" key="1">
    <source>
        <dbReference type="ARBA" id="ARBA00005417"/>
    </source>
</evidence>
<dbReference type="PANTHER" id="PTHR42798:SF2">
    <property type="entry name" value="ABC TRANSPORTER ATP-BINDING PROTEIN MG467-RELATED"/>
    <property type="match status" value="1"/>
</dbReference>
<keyword evidence="4 6" id="KW-0067">ATP-binding</keyword>
<evidence type="ECO:0000259" key="5">
    <source>
        <dbReference type="PROSITE" id="PS50893"/>
    </source>
</evidence>
<dbReference type="RefSeq" id="WP_258568914.1">
    <property type="nucleotide sequence ID" value="NZ_JAKUDN010000001.1"/>
</dbReference>
<dbReference type="GO" id="GO:0005524">
    <property type="term" value="F:ATP binding"/>
    <property type="evidence" value="ECO:0007669"/>
    <property type="project" value="UniProtKB-KW"/>
</dbReference>
<dbReference type="InterPro" id="IPR003593">
    <property type="entry name" value="AAA+_ATPase"/>
</dbReference>
<accession>A0ABT1L4B8</accession>
<evidence type="ECO:0000256" key="3">
    <source>
        <dbReference type="ARBA" id="ARBA00022741"/>
    </source>
</evidence>
<dbReference type="InterPro" id="IPR017871">
    <property type="entry name" value="ABC_transporter-like_CS"/>
</dbReference>
<reference evidence="6 7" key="1">
    <citation type="journal article" date="2022" name="Nat. Microbiol.">
        <title>The microbiome of a bacterivorous marine choanoflagellate contains a resource-demanding obligate bacterial associate.</title>
        <authorList>
            <person name="Needham D.M."/>
            <person name="Poirier C."/>
            <person name="Bachy C."/>
            <person name="George E.E."/>
            <person name="Wilken S."/>
            <person name="Yung C.C.M."/>
            <person name="Limardo A.J."/>
            <person name="Morando M."/>
            <person name="Sudek L."/>
            <person name="Malmstrom R.R."/>
            <person name="Keeling P.J."/>
            <person name="Santoro A.E."/>
            <person name="Worden A.Z."/>
        </authorList>
    </citation>
    <scope>NUCLEOTIDE SEQUENCE [LARGE SCALE GENOMIC DNA]</scope>
    <source>
        <strain evidence="6 7">Comchoano-2</strain>
    </source>
</reference>
<dbReference type="PROSITE" id="PS00211">
    <property type="entry name" value="ABC_TRANSPORTER_1"/>
    <property type="match status" value="1"/>
</dbReference>
<comment type="similarity">
    <text evidence="1">Belongs to the ABC transporter superfamily.</text>
</comment>
<dbReference type="PANTHER" id="PTHR42798">
    <property type="entry name" value="LIPOPROTEIN-RELEASING SYSTEM ATP-BINDING PROTEIN LOLD"/>
    <property type="match status" value="1"/>
</dbReference>
<dbReference type="InterPro" id="IPR017911">
    <property type="entry name" value="MacB-like_ATP-bd"/>
</dbReference>
<dbReference type="EMBL" id="JAKUDN010000001">
    <property type="protein sequence ID" value="MCP8351801.1"/>
    <property type="molecule type" value="Genomic_DNA"/>
</dbReference>
<evidence type="ECO:0000256" key="4">
    <source>
        <dbReference type="ARBA" id="ARBA00022840"/>
    </source>
</evidence>